<proteinExistence type="predicted"/>
<gene>
    <name evidence="1" type="ORF">BJ138DRAFT_1098514</name>
</gene>
<organism evidence="1 2">
    <name type="scientific">Hygrophoropsis aurantiaca</name>
    <dbReference type="NCBI Taxonomy" id="72124"/>
    <lineage>
        <taxon>Eukaryota</taxon>
        <taxon>Fungi</taxon>
        <taxon>Dikarya</taxon>
        <taxon>Basidiomycota</taxon>
        <taxon>Agaricomycotina</taxon>
        <taxon>Agaricomycetes</taxon>
        <taxon>Agaricomycetidae</taxon>
        <taxon>Boletales</taxon>
        <taxon>Coniophorineae</taxon>
        <taxon>Hygrophoropsidaceae</taxon>
        <taxon>Hygrophoropsis</taxon>
    </lineage>
</organism>
<evidence type="ECO:0000313" key="2">
    <source>
        <dbReference type="Proteomes" id="UP000790377"/>
    </source>
</evidence>
<name>A0ACB8AMU9_9AGAM</name>
<dbReference type="Proteomes" id="UP000790377">
    <property type="component" value="Unassembled WGS sequence"/>
</dbReference>
<reference evidence="1" key="1">
    <citation type="journal article" date="2021" name="New Phytol.">
        <title>Evolutionary innovations through gain and loss of genes in the ectomycorrhizal Boletales.</title>
        <authorList>
            <person name="Wu G."/>
            <person name="Miyauchi S."/>
            <person name="Morin E."/>
            <person name="Kuo A."/>
            <person name="Drula E."/>
            <person name="Varga T."/>
            <person name="Kohler A."/>
            <person name="Feng B."/>
            <person name="Cao Y."/>
            <person name="Lipzen A."/>
            <person name="Daum C."/>
            <person name="Hundley H."/>
            <person name="Pangilinan J."/>
            <person name="Johnson J."/>
            <person name="Barry K."/>
            <person name="LaButti K."/>
            <person name="Ng V."/>
            <person name="Ahrendt S."/>
            <person name="Min B."/>
            <person name="Choi I.G."/>
            <person name="Park H."/>
            <person name="Plett J.M."/>
            <person name="Magnuson J."/>
            <person name="Spatafora J.W."/>
            <person name="Nagy L.G."/>
            <person name="Henrissat B."/>
            <person name="Grigoriev I.V."/>
            <person name="Yang Z.L."/>
            <person name="Xu J."/>
            <person name="Martin F.M."/>
        </authorList>
    </citation>
    <scope>NUCLEOTIDE SEQUENCE</scope>
    <source>
        <strain evidence="1">ATCC 28755</strain>
    </source>
</reference>
<dbReference type="EMBL" id="MU267611">
    <property type="protein sequence ID" value="KAH7914577.1"/>
    <property type="molecule type" value="Genomic_DNA"/>
</dbReference>
<accession>A0ACB8AMU9</accession>
<comment type="caution">
    <text evidence="1">The sequence shown here is derived from an EMBL/GenBank/DDBJ whole genome shotgun (WGS) entry which is preliminary data.</text>
</comment>
<sequence>MPMTCSAHVARIRGLVNPAKYPSGQMATIVTPYLSSPKRSDKTWRVNEYQQAKQKRVYTTQRKRTWINAPGTAREHPGTSFPRCVRRDGTRFGTSSNITIKRKHHTRKHTSASIRLAQILPQHARINGNGTASSDIARSTSLTRGFEIEAKSSHNQKMLPSRFAAFICLTLASLATAGCPSYPGPHRDKDTYTLYFYKGYDCTGTVLKYPSQPVNGKCRNLPVPTKNKKTGQLTGTNWNDQVKSLVINAPTQAFFKMYKDRNCKTEYGEETGGLWSVPNMTHVELYDYIQDKSVHKNMRGMSSYLVTN</sequence>
<evidence type="ECO:0000313" key="1">
    <source>
        <dbReference type="EMBL" id="KAH7914577.1"/>
    </source>
</evidence>
<keyword evidence="2" id="KW-1185">Reference proteome</keyword>
<protein>
    <submittedName>
        <fullName evidence="1">Uncharacterized protein</fullName>
    </submittedName>
</protein>